<dbReference type="SMART" id="SM00185">
    <property type="entry name" value="ARM"/>
    <property type="match status" value="3"/>
</dbReference>
<evidence type="ECO:0000256" key="3">
    <source>
        <dbReference type="ARBA" id="ARBA00022927"/>
    </source>
</evidence>
<keyword evidence="4" id="KW-1185">Reference proteome</keyword>
<dbReference type="WBParaSite" id="PgR170_g001_t01">
    <property type="protein sequence ID" value="PgR170_g001_t01"/>
    <property type="gene ID" value="PgR170_g001"/>
</dbReference>
<dbReference type="Proteomes" id="UP000887569">
    <property type="component" value="Unplaced"/>
</dbReference>
<comment type="similarity">
    <text evidence="1">Belongs to the importin alpha family.</text>
</comment>
<name>A0A915CHI2_PARUN</name>
<keyword evidence="2" id="KW-0813">Transport</keyword>
<dbReference type="Pfam" id="PF16186">
    <property type="entry name" value="Arm_3"/>
    <property type="match status" value="1"/>
</dbReference>
<evidence type="ECO:0000313" key="4">
    <source>
        <dbReference type="Proteomes" id="UP000887569"/>
    </source>
</evidence>
<dbReference type="InterPro" id="IPR016024">
    <property type="entry name" value="ARM-type_fold"/>
</dbReference>
<dbReference type="Pfam" id="PF00514">
    <property type="entry name" value="Arm"/>
    <property type="match status" value="2"/>
</dbReference>
<dbReference type="SUPFAM" id="SSF48371">
    <property type="entry name" value="ARM repeat"/>
    <property type="match status" value="1"/>
</dbReference>
<reference evidence="5" key="1">
    <citation type="submission" date="2022-11" db="UniProtKB">
        <authorList>
            <consortium name="WormBaseParasite"/>
        </authorList>
    </citation>
    <scope>IDENTIFICATION</scope>
</reference>
<dbReference type="GO" id="GO:0015031">
    <property type="term" value="P:protein transport"/>
    <property type="evidence" value="ECO:0007669"/>
    <property type="project" value="UniProtKB-KW"/>
</dbReference>
<evidence type="ECO:0000313" key="5">
    <source>
        <dbReference type="WBParaSite" id="PgR170_g001_t01"/>
    </source>
</evidence>
<protein>
    <submittedName>
        <fullName evidence="5">Uncharacterized protein</fullName>
    </submittedName>
</protein>
<organism evidence="4 5">
    <name type="scientific">Parascaris univalens</name>
    <name type="common">Nematode worm</name>
    <dbReference type="NCBI Taxonomy" id="6257"/>
    <lineage>
        <taxon>Eukaryota</taxon>
        <taxon>Metazoa</taxon>
        <taxon>Ecdysozoa</taxon>
        <taxon>Nematoda</taxon>
        <taxon>Chromadorea</taxon>
        <taxon>Rhabditida</taxon>
        <taxon>Spirurina</taxon>
        <taxon>Ascaridomorpha</taxon>
        <taxon>Ascaridoidea</taxon>
        <taxon>Ascarididae</taxon>
        <taxon>Parascaris</taxon>
    </lineage>
</organism>
<evidence type="ECO:0000256" key="1">
    <source>
        <dbReference type="ARBA" id="ARBA00010394"/>
    </source>
</evidence>
<proteinExistence type="inferred from homology"/>
<evidence type="ECO:0000256" key="2">
    <source>
        <dbReference type="ARBA" id="ARBA00022448"/>
    </source>
</evidence>
<dbReference type="Gene3D" id="1.25.10.10">
    <property type="entry name" value="Leucine-rich Repeat Variant"/>
    <property type="match status" value="1"/>
</dbReference>
<keyword evidence="3" id="KW-0653">Protein transport</keyword>
<accession>A0A915CHI2</accession>
<dbReference type="InterPro" id="IPR000225">
    <property type="entry name" value="Armadillo"/>
</dbReference>
<dbReference type="AlphaFoldDB" id="A0A915CHI2"/>
<dbReference type="InterPro" id="IPR011989">
    <property type="entry name" value="ARM-like"/>
</dbReference>
<dbReference type="InterPro" id="IPR032413">
    <property type="entry name" value="Arm_3"/>
</dbReference>
<dbReference type="PANTHER" id="PTHR23316">
    <property type="entry name" value="IMPORTIN ALPHA"/>
    <property type="match status" value="1"/>
</dbReference>
<sequence length="268" mass="28951">MGKVSKILERTGCSLNESNQDMATPADACRAVASLSEGENSHIEVVVQSGVVRKAVEYYCIRIPLSVRMRSEQSAILSLVLINRHKVTFGLSCSALECLEKLLVTGKDSIKKEVCWTLSNILAGIGSKIQTVIDAHILPSLIGVLASGDFKTRKEACWAIGNALSGGNASQVAAVVREGAILPLCDLLTVMEPKIVSVVLNALDSILRHGENIRSKSKTGINPICALVEEARGVEKLEFLQQSPNLEIYVKAFDIIENYFARGRSIDG</sequence>